<evidence type="ECO:0000259" key="3">
    <source>
        <dbReference type="Pfam" id="PF05057"/>
    </source>
</evidence>
<accession>B4H5K4</accession>
<dbReference type="InterPro" id="IPR007751">
    <property type="entry name" value="DUF676_lipase-like"/>
</dbReference>
<feature type="domain" description="DUF676" evidence="3">
    <location>
        <begin position="713"/>
        <end position="852"/>
    </location>
</feature>
<comment type="similarity">
    <text evidence="1">Belongs to the FAM135 family.</text>
</comment>
<dbReference type="InterPro" id="IPR029058">
    <property type="entry name" value="AB_hydrolase_fold"/>
</dbReference>
<reference evidence="4 5" key="1">
    <citation type="journal article" date="2007" name="Nature">
        <title>Evolution of genes and genomes on the Drosophila phylogeny.</title>
        <authorList>
            <consortium name="Drosophila 12 Genomes Consortium"/>
            <person name="Clark A.G."/>
            <person name="Eisen M.B."/>
            <person name="Smith D.R."/>
            <person name="Bergman C.M."/>
            <person name="Oliver B."/>
            <person name="Markow T.A."/>
            <person name="Kaufman T.C."/>
            <person name="Kellis M."/>
            <person name="Gelbart W."/>
            <person name="Iyer V.N."/>
            <person name="Pollard D.A."/>
            <person name="Sackton T.B."/>
            <person name="Larracuente A.M."/>
            <person name="Singh N.D."/>
            <person name="Abad J.P."/>
            <person name="Abt D.N."/>
            <person name="Adryan B."/>
            <person name="Aguade M."/>
            <person name="Akashi H."/>
            <person name="Anderson W.W."/>
            <person name="Aquadro C.F."/>
            <person name="Ardell D.H."/>
            <person name="Arguello R."/>
            <person name="Artieri C.G."/>
            <person name="Barbash D.A."/>
            <person name="Barker D."/>
            <person name="Barsanti P."/>
            <person name="Batterham P."/>
            <person name="Batzoglou S."/>
            <person name="Begun D."/>
            <person name="Bhutkar A."/>
            <person name="Blanco E."/>
            <person name="Bosak S.A."/>
            <person name="Bradley R.K."/>
            <person name="Brand A.D."/>
            <person name="Brent M.R."/>
            <person name="Brooks A.N."/>
            <person name="Brown R.H."/>
            <person name="Butlin R.K."/>
            <person name="Caggese C."/>
            <person name="Calvi B.R."/>
            <person name="Bernardo de Carvalho A."/>
            <person name="Caspi A."/>
            <person name="Castrezana S."/>
            <person name="Celniker S.E."/>
            <person name="Chang J.L."/>
            <person name="Chapple C."/>
            <person name="Chatterji S."/>
            <person name="Chinwalla A."/>
            <person name="Civetta A."/>
            <person name="Clifton S.W."/>
            <person name="Comeron J.M."/>
            <person name="Costello J.C."/>
            <person name="Coyne J.A."/>
            <person name="Daub J."/>
            <person name="David R.G."/>
            <person name="Delcher A.L."/>
            <person name="Delehaunty K."/>
            <person name="Do C.B."/>
            <person name="Ebling H."/>
            <person name="Edwards K."/>
            <person name="Eickbush T."/>
            <person name="Evans J.D."/>
            <person name="Filipski A."/>
            <person name="Findeiss S."/>
            <person name="Freyhult E."/>
            <person name="Fulton L."/>
            <person name="Fulton R."/>
            <person name="Garcia A.C."/>
            <person name="Gardiner A."/>
            <person name="Garfield D.A."/>
            <person name="Garvin B.E."/>
            <person name="Gibson G."/>
            <person name="Gilbert D."/>
            <person name="Gnerre S."/>
            <person name="Godfrey J."/>
            <person name="Good R."/>
            <person name="Gotea V."/>
            <person name="Gravely B."/>
            <person name="Greenberg A.J."/>
            <person name="Griffiths-Jones S."/>
            <person name="Gross S."/>
            <person name="Guigo R."/>
            <person name="Gustafson E.A."/>
            <person name="Haerty W."/>
            <person name="Hahn M.W."/>
            <person name="Halligan D.L."/>
            <person name="Halpern A.L."/>
            <person name="Halter G.M."/>
            <person name="Han M.V."/>
            <person name="Heger A."/>
            <person name="Hillier L."/>
            <person name="Hinrichs A.S."/>
            <person name="Holmes I."/>
            <person name="Hoskins R.A."/>
            <person name="Hubisz M.J."/>
            <person name="Hultmark D."/>
            <person name="Huntley M.A."/>
            <person name="Jaffe D.B."/>
            <person name="Jagadeeshan S."/>
            <person name="Jeck W.R."/>
            <person name="Johnson J."/>
            <person name="Jones C.D."/>
            <person name="Jordan W.C."/>
            <person name="Karpen G.H."/>
            <person name="Kataoka E."/>
            <person name="Keightley P.D."/>
            <person name="Kheradpour P."/>
            <person name="Kirkness E.F."/>
            <person name="Koerich L.B."/>
            <person name="Kristiansen K."/>
            <person name="Kudrna D."/>
            <person name="Kulathinal R.J."/>
            <person name="Kumar S."/>
            <person name="Kwok R."/>
            <person name="Lander E."/>
            <person name="Langley C.H."/>
            <person name="Lapoint R."/>
            <person name="Lazzaro B.P."/>
            <person name="Lee S.J."/>
            <person name="Levesque L."/>
            <person name="Li R."/>
            <person name="Lin C.F."/>
            <person name="Lin M.F."/>
            <person name="Lindblad-Toh K."/>
            <person name="Llopart A."/>
            <person name="Long M."/>
            <person name="Low L."/>
            <person name="Lozovsky E."/>
            <person name="Lu J."/>
            <person name="Luo M."/>
            <person name="Machado C.A."/>
            <person name="Makalowski W."/>
            <person name="Marzo M."/>
            <person name="Matsuda M."/>
            <person name="Matzkin L."/>
            <person name="McAllister B."/>
            <person name="McBride C.S."/>
            <person name="McKernan B."/>
            <person name="McKernan K."/>
            <person name="Mendez-Lago M."/>
            <person name="Minx P."/>
            <person name="Mollenhauer M.U."/>
            <person name="Montooth K."/>
            <person name="Mount S.M."/>
            <person name="Mu X."/>
            <person name="Myers E."/>
            <person name="Negre B."/>
            <person name="Newfeld S."/>
            <person name="Nielsen R."/>
            <person name="Noor M.A."/>
            <person name="O'Grady P."/>
            <person name="Pachter L."/>
            <person name="Papaceit M."/>
            <person name="Parisi M.J."/>
            <person name="Parisi M."/>
            <person name="Parts L."/>
            <person name="Pedersen J.S."/>
            <person name="Pesole G."/>
            <person name="Phillippy A.M."/>
            <person name="Ponting C.P."/>
            <person name="Pop M."/>
            <person name="Porcelli D."/>
            <person name="Powell J.R."/>
            <person name="Prohaska S."/>
            <person name="Pruitt K."/>
            <person name="Puig M."/>
            <person name="Quesneville H."/>
            <person name="Ram K.R."/>
            <person name="Rand D."/>
            <person name="Rasmussen M.D."/>
            <person name="Reed L.K."/>
            <person name="Reenan R."/>
            <person name="Reily A."/>
            <person name="Remington K.A."/>
            <person name="Rieger T.T."/>
            <person name="Ritchie M.G."/>
            <person name="Robin C."/>
            <person name="Rogers Y.H."/>
            <person name="Rohde C."/>
            <person name="Rozas J."/>
            <person name="Rubenfield M.J."/>
            <person name="Ruiz A."/>
            <person name="Russo S."/>
            <person name="Salzberg S.L."/>
            <person name="Sanchez-Gracia A."/>
            <person name="Saranga D.J."/>
            <person name="Sato H."/>
            <person name="Schaeffer S.W."/>
            <person name="Schatz M.C."/>
            <person name="Schlenke T."/>
            <person name="Schwartz R."/>
            <person name="Segarra C."/>
            <person name="Singh R.S."/>
            <person name="Sirot L."/>
            <person name="Sirota M."/>
            <person name="Sisneros N.B."/>
            <person name="Smith C.D."/>
            <person name="Smith T.F."/>
            <person name="Spieth J."/>
            <person name="Stage D.E."/>
            <person name="Stark A."/>
            <person name="Stephan W."/>
            <person name="Strausberg R.L."/>
            <person name="Strempel S."/>
            <person name="Sturgill D."/>
            <person name="Sutton G."/>
            <person name="Sutton G.G."/>
            <person name="Tao W."/>
            <person name="Teichmann S."/>
            <person name="Tobari Y.N."/>
            <person name="Tomimura Y."/>
            <person name="Tsolas J.M."/>
            <person name="Valente V.L."/>
            <person name="Venter E."/>
            <person name="Venter J.C."/>
            <person name="Vicario S."/>
            <person name="Vieira F.G."/>
            <person name="Vilella A.J."/>
            <person name="Villasante A."/>
            <person name="Walenz B."/>
            <person name="Wang J."/>
            <person name="Wasserman M."/>
            <person name="Watts T."/>
            <person name="Wilson D."/>
            <person name="Wilson R.K."/>
            <person name="Wing R.A."/>
            <person name="Wolfner M.F."/>
            <person name="Wong A."/>
            <person name="Wong G.K."/>
            <person name="Wu C.I."/>
            <person name="Wu G."/>
            <person name="Yamamoto D."/>
            <person name="Yang H.P."/>
            <person name="Yang S.P."/>
            <person name="Yorke J.A."/>
            <person name="Yoshida K."/>
            <person name="Zdobnov E."/>
            <person name="Zhang P."/>
            <person name="Zhang Y."/>
            <person name="Zimin A.V."/>
            <person name="Baldwin J."/>
            <person name="Abdouelleil A."/>
            <person name="Abdulkadir J."/>
            <person name="Abebe A."/>
            <person name="Abera B."/>
            <person name="Abreu J."/>
            <person name="Acer S.C."/>
            <person name="Aftuck L."/>
            <person name="Alexander A."/>
            <person name="An P."/>
            <person name="Anderson E."/>
            <person name="Anderson S."/>
            <person name="Arachi H."/>
            <person name="Azer M."/>
            <person name="Bachantsang P."/>
            <person name="Barry A."/>
            <person name="Bayul T."/>
            <person name="Berlin A."/>
            <person name="Bessette D."/>
            <person name="Bloom T."/>
            <person name="Blye J."/>
            <person name="Boguslavskiy L."/>
            <person name="Bonnet C."/>
            <person name="Boukhgalter B."/>
            <person name="Bourzgui I."/>
            <person name="Brown A."/>
            <person name="Cahill P."/>
            <person name="Channer S."/>
            <person name="Cheshatsang Y."/>
            <person name="Chuda L."/>
            <person name="Citroen M."/>
            <person name="Collymore A."/>
            <person name="Cooke P."/>
            <person name="Costello M."/>
            <person name="D'Aco K."/>
            <person name="Daza R."/>
            <person name="De Haan G."/>
            <person name="DeGray S."/>
            <person name="DeMaso C."/>
            <person name="Dhargay N."/>
            <person name="Dooley K."/>
            <person name="Dooley E."/>
            <person name="Doricent M."/>
            <person name="Dorje P."/>
            <person name="Dorjee K."/>
            <person name="Dupes A."/>
            <person name="Elong R."/>
            <person name="Falk J."/>
            <person name="Farina A."/>
            <person name="Faro S."/>
            <person name="Ferguson D."/>
            <person name="Fisher S."/>
            <person name="Foley C.D."/>
            <person name="Franke A."/>
            <person name="Friedrich D."/>
            <person name="Gadbois L."/>
            <person name="Gearin G."/>
            <person name="Gearin C.R."/>
            <person name="Giannoukos G."/>
            <person name="Goode T."/>
            <person name="Graham J."/>
            <person name="Grandbois E."/>
            <person name="Grewal S."/>
            <person name="Gyaltsen K."/>
            <person name="Hafez N."/>
            <person name="Hagos B."/>
            <person name="Hall J."/>
            <person name="Henson C."/>
            <person name="Hollinger A."/>
            <person name="Honan T."/>
            <person name="Huard M.D."/>
            <person name="Hughes L."/>
            <person name="Hurhula B."/>
            <person name="Husby M.E."/>
            <person name="Kamat A."/>
            <person name="Kanga B."/>
            <person name="Kashin S."/>
            <person name="Khazanovich D."/>
            <person name="Kisner P."/>
            <person name="Lance K."/>
            <person name="Lara M."/>
            <person name="Lee W."/>
            <person name="Lennon N."/>
            <person name="Letendre F."/>
            <person name="LeVine R."/>
            <person name="Lipovsky A."/>
            <person name="Liu X."/>
            <person name="Liu J."/>
            <person name="Liu S."/>
            <person name="Lokyitsang T."/>
            <person name="Lokyitsang Y."/>
            <person name="Lubonja R."/>
            <person name="Lui A."/>
            <person name="MacDonald P."/>
            <person name="Magnisalis V."/>
            <person name="Maru K."/>
            <person name="Matthews C."/>
            <person name="McCusker W."/>
            <person name="McDonough S."/>
            <person name="Mehta T."/>
            <person name="Meldrim J."/>
            <person name="Meneus L."/>
            <person name="Mihai O."/>
            <person name="Mihalev A."/>
            <person name="Mihova T."/>
            <person name="Mittelman R."/>
            <person name="Mlenga V."/>
            <person name="Montmayeur A."/>
            <person name="Mulrain L."/>
            <person name="Navidi A."/>
            <person name="Naylor J."/>
            <person name="Negash T."/>
            <person name="Nguyen T."/>
            <person name="Nguyen N."/>
            <person name="Nicol R."/>
            <person name="Norbu C."/>
            <person name="Norbu N."/>
            <person name="Novod N."/>
            <person name="O'Neill B."/>
            <person name="Osman S."/>
            <person name="Markiewicz E."/>
            <person name="Oyono O.L."/>
            <person name="Patti C."/>
            <person name="Phunkhang P."/>
            <person name="Pierre F."/>
            <person name="Priest M."/>
            <person name="Raghuraman S."/>
            <person name="Rege F."/>
            <person name="Reyes R."/>
            <person name="Rise C."/>
            <person name="Rogov P."/>
            <person name="Ross K."/>
            <person name="Ryan E."/>
            <person name="Settipalli S."/>
            <person name="Shea T."/>
            <person name="Sherpa N."/>
            <person name="Shi L."/>
            <person name="Shih D."/>
            <person name="Sparrow T."/>
            <person name="Spaulding J."/>
            <person name="Stalker J."/>
            <person name="Stange-Thomann N."/>
            <person name="Stavropoulos S."/>
            <person name="Stone C."/>
            <person name="Strader C."/>
            <person name="Tesfaye S."/>
            <person name="Thomson T."/>
            <person name="Thoulutsang Y."/>
            <person name="Thoulutsang D."/>
            <person name="Topham K."/>
            <person name="Topping I."/>
            <person name="Tsamla T."/>
            <person name="Vassiliev H."/>
            <person name="Vo A."/>
            <person name="Wangchuk T."/>
            <person name="Wangdi T."/>
            <person name="Weiand M."/>
            <person name="Wilkinson J."/>
            <person name="Wilson A."/>
            <person name="Yadav S."/>
            <person name="Young G."/>
            <person name="Yu Q."/>
            <person name="Zembek L."/>
            <person name="Zhong D."/>
            <person name="Zimmer A."/>
            <person name="Zwirko Z."/>
            <person name="Jaffe D.B."/>
            <person name="Alvarez P."/>
            <person name="Brockman W."/>
            <person name="Butler J."/>
            <person name="Chin C."/>
            <person name="Gnerre S."/>
            <person name="Grabherr M."/>
            <person name="Kleber M."/>
            <person name="Mauceli E."/>
            <person name="MacCallum I."/>
        </authorList>
    </citation>
    <scope>NUCLEOTIDE SEQUENCE [LARGE SCALE GENOMIC DNA]</scope>
    <source>
        <strain evidence="5">MSH-3 / Tucson 14011-0111.49</strain>
    </source>
</reference>
<sequence>MGDLQATIEFSVELHKFFNVDLFQRGLYQVRCGLRVSPRLPVQVETSIPEASGAGKQQNGNSTDHGSSDSERAEQLSPGDAPGASVINGSGASRIFQILYRNEEVPLRDVIHFRSHLLVDSRHLKESIERAEFSLQLELWFAEQNGTSGFINSGSGSCLTLASTRTLQLNFHPGRGLHYHLPVLFDYFHLAAISVGIHASLVALHQPYINAPRSSKPWSAGKLSCRGNTSPGPLEAVFFGSQIGGTTKCSGGPAGRLLQSRAIHKEICCLLLGAIEQLKATLNEFSTVLPPSINSQIGSPPLRENDTGERLQLLLDQAKLLEAEEDFAIRANSDIAQLCAESIFWWRRVLLASRSSTAVHTLLARKHHILRVRRFAEGFFVLEQPRHAAAAGCQEQANGSPSPGHCHGYVAIAELARRSRYLQSLPPLPVHCTPIDGDAASLPLIFEDRYVTPGSSYSRRRSGSDPQLEETSMGPQKKKADKTHSSSSLNGIKDCLACHFDYDYPQMNGSGPAHPHAKCVVTPRFALGGEVLQASLTIAPSKEPPPVAVAVAVAAPPTAAMRHNLSRHSVTGLLEDLDLDAPGVHQARHSKSLDQLDGCEAAPAPPLASHSTLPRLQADDLMRNICEFRQRYGKIDYLHEIKLLNPPKQHQQQQQQPGAYNSLPKSMVPPRNSYPPPPPTQHTTMPRSSSSQIPRAVEIARVRVSDIKEMLRQGQLLVTEILYHIDSCALNPARISFVAHSLGTIIVRSALARPQMRPLLPRLHTFLSLSGPHLGTLYNTSGLVNMGMWFMQKWKKSGSLLQLCMRDTTDMRNSFLYRLSQRSTLHHFKNILLCGSSQDRYVPAHSARLELCKAAMRDSSTLGTIYREMVHNVIAPILARPELTLARFDVHHALPHTANTLIGRAAHIAVLDSELFIEKFMLIAGLKYFS</sequence>
<evidence type="ECO:0000256" key="1">
    <source>
        <dbReference type="ARBA" id="ARBA00007949"/>
    </source>
</evidence>
<dbReference type="PANTHER" id="PTHR12482">
    <property type="entry name" value="LIPASE ROG1-RELATED-RELATED"/>
    <property type="match status" value="1"/>
</dbReference>
<proteinExistence type="inferred from homology"/>
<gene>
    <name evidence="4" type="primary">Dper\GL16170</name>
    <name evidence="4" type="ORF">Dper_GL16170</name>
</gene>
<evidence type="ECO:0000256" key="2">
    <source>
        <dbReference type="SAM" id="MobiDB-lite"/>
    </source>
</evidence>
<dbReference type="InterPro" id="IPR044294">
    <property type="entry name" value="Lipase-like"/>
</dbReference>
<feature type="region of interest" description="Disordered" evidence="2">
    <location>
        <begin position="48"/>
        <end position="86"/>
    </location>
</feature>
<protein>
    <submittedName>
        <fullName evidence="4">GL16170</fullName>
    </submittedName>
</protein>
<dbReference type="OrthoDB" id="273452at2759"/>
<evidence type="ECO:0000313" key="5">
    <source>
        <dbReference type="Proteomes" id="UP000008744"/>
    </source>
</evidence>
<dbReference type="Pfam" id="PF12394">
    <property type="entry name" value="DUF3657"/>
    <property type="match status" value="1"/>
</dbReference>
<organism evidence="5">
    <name type="scientific">Drosophila persimilis</name>
    <name type="common">Fruit fly</name>
    <dbReference type="NCBI Taxonomy" id="7234"/>
    <lineage>
        <taxon>Eukaryota</taxon>
        <taxon>Metazoa</taxon>
        <taxon>Ecdysozoa</taxon>
        <taxon>Arthropoda</taxon>
        <taxon>Hexapoda</taxon>
        <taxon>Insecta</taxon>
        <taxon>Pterygota</taxon>
        <taxon>Neoptera</taxon>
        <taxon>Endopterygota</taxon>
        <taxon>Diptera</taxon>
        <taxon>Brachycera</taxon>
        <taxon>Muscomorpha</taxon>
        <taxon>Ephydroidea</taxon>
        <taxon>Drosophilidae</taxon>
        <taxon>Drosophila</taxon>
        <taxon>Sophophora</taxon>
    </lineage>
</organism>
<dbReference type="EMBL" id="CH479211">
    <property type="protein sequence ID" value="EDW33056.1"/>
    <property type="molecule type" value="Genomic_DNA"/>
</dbReference>
<dbReference type="AlphaFoldDB" id="B4H5K4"/>
<keyword evidence="5" id="KW-1185">Reference proteome</keyword>
<dbReference type="Proteomes" id="UP000008744">
    <property type="component" value="Unassembled WGS sequence"/>
</dbReference>
<dbReference type="PANTHER" id="PTHR12482:SF5">
    <property type="entry name" value="DUF676 DOMAIN-CONTAINING PROTEIN"/>
    <property type="match status" value="1"/>
</dbReference>
<feature type="compositionally biased region" description="Polar residues" evidence="2">
    <location>
        <begin position="681"/>
        <end position="693"/>
    </location>
</feature>
<evidence type="ECO:0000313" key="4">
    <source>
        <dbReference type="EMBL" id="EDW33056.1"/>
    </source>
</evidence>
<feature type="region of interest" description="Disordered" evidence="2">
    <location>
        <begin position="454"/>
        <end position="488"/>
    </location>
</feature>
<dbReference type="HOGENOM" id="CLU_003176_2_0_1"/>
<dbReference type="OMA" id="MGLWFMQ"/>
<feature type="region of interest" description="Disordered" evidence="2">
    <location>
        <begin position="646"/>
        <end position="693"/>
    </location>
</feature>
<dbReference type="InterPro" id="IPR022122">
    <property type="entry name" value="DUF3657"/>
</dbReference>
<feature type="compositionally biased region" description="Polar residues" evidence="2">
    <location>
        <begin position="55"/>
        <end position="65"/>
    </location>
</feature>
<dbReference type="Pfam" id="PF05057">
    <property type="entry name" value="DUF676"/>
    <property type="match status" value="1"/>
</dbReference>
<dbReference type="STRING" id="7234.B4H5K4"/>
<dbReference type="eggNOG" id="KOG2205">
    <property type="taxonomic scope" value="Eukaryota"/>
</dbReference>
<name>B4H5K4_DROPE</name>
<dbReference type="Gene3D" id="3.40.50.1820">
    <property type="entry name" value="alpha/beta hydrolase"/>
    <property type="match status" value="1"/>
</dbReference>
<dbReference type="SUPFAM" id="SSF53474">
    <property type="entry name" value="alpha/beta-Hydrolases"/>
    <property type="match status" value="1"/>
</dbReference>
<dbReference type="PhylomeDB" id="B4H5K4"/>